<evidence type="ECO:0000313" key="2">
    <source>
        <dbReference type="Proteomes" id="UP000501237"/>
    </source>
</evidence>
<proteinExistence type="predicted"/>
<evidence type="ECO:0000313" key="1">
    <source>
        <dbReference type="EMBL" id="BCA31446.1"/>
    </source>
</evidence>
<protein>
    <submittedName>
        <fullName evidence="1">Uncharacterized protein</fullName>
    </submittedName>
</protein>
<accession>A0A679GJ78</accession>
<name>A0A679GJ78_9GAMM</name>
<reference evidence="1 2" key="1">
    <citation type="journal article" date="2020" name="Microbiol. Resour. Announc.">
        <title>Complete genome sequence of Pseudomonas otitidis strain MrB4, isolated from Lake Biwa in Japan.</title>
        <authorList>
            <person name="Miyazaki K."/>
            <person name="Hase E."/>
            <person name="Maruya T."/>
        </authorList>
    </citation>
    <scope>NUCLEOTIDE SEQUENCE [LARGE SCALE GENOMIC DNA]</scope>
    <source>
        <strain evidence="1 2">MrB4</strain>
    </source>
</reference>
<dbReference type="AlphaFoldDB" id="A0A679GJ78"/>
<dbReference type="KEGG" id="poj:PtoMrB4_54230"/>
<dbReference type="EMBL" id="AP022642">
    <property type="protein sequence ID" value="BCA31446.1"/>
    <property type="molecule type" value="Genomic_DNA"/>
</dbReference>
<organism evidence="1 2">
    <name type="scientific">Metapseudomonas otitidis</name>
    <dbReference type="NCBI Taxonomy" id="319939"/>
    <lineage>
        <taxon>Bacteria</taxon>
        <taxon>Pseudomonadati</taxon>
        <taxon>Pseudomonadota</taxon>
        <taxon>Gammaproteobacteria</taxon>
        <taxon>Pseudomonadales</taxon>
        <taxon>Pseudomonadaceae</taxon>
        <taxon>Metapseudomonas</taxon>
    </lineage>
</organism>
<dbReference type="Proteomes" id="UP000501237">
    <property type="component" value="Chromosome"/>
</dbReference>
<sequence>MVEPPPHPCHASMRFAELTASYRPAPSVGWAELCEAHRCGWLRIGGRDLASPIPTVARTSVREAPLPTLGLTFREQSSLLHPLSCIDAVRRTHRILLARSVRRMG</sequence>
<gene>
    <name evidence="1" type="ORF">PtoMrB4_54230</name>
</gene>